<dbReference type="PIRSF" id="PIRSF001461">
    <property type="entry name" value="RPE"/>
    <property type="match status" value="1"/>
</dbReference>
<accession>A0A174Z9U0</accession>
<evidence type="ECO:0000256" key="14">
    <source>
        <dbReference type="PIRSR" id="PIRSR001461-3"/>
    </source>
</evidence>
<dbReference type="GO" id="GO:0046872">
    <property type="term" value="F:metal ion binding"/>
    <property type="evidence" value="ECO:0007669"/>
    <property type="project" value="UniProtKB-UniRule"/>
</dbReference>
<feature type="binding site" evidence="10 14">
    <location>
        <begin position="142"/>
        <end position="145"/>
    </location>
    <ligand>
        <name>substrate</name>
    </ligand>
</feature>
<comment type="function">
    <text evidence="10">Catalyzes the reversible epimerization of D-ribulose 5-phosphate to D-xylulose 5-phosphate.</text>
</comment>
<comment type="caution">
    <text evidence="10">Lacks conserved residue(s) required for the propagation of feature annotation.</text>
</comment>
<dbReference type="FunFam" id="3.20.20.70:FF:000004">
    <property type="entry name" value="Ribulose-phosphate 3-epimerase"/>
    <property type="match status" value="1"/>
</dbReference>
<comment type="catalytic activity">
    <reaction evidence="1 10 11">
        <text>D-ribulose 5-phosphate = D-xylulose 5-phosphate</text>
        <dbReference type="Rhea" id="RHEA:13677"/>
        <dbReference type="ChEBI" id="CHEBI:57737"/>
        <dbReference type="ChEBI" id="CHEBI:58121"/>
        <dbReference type="EC" id="5.1.3.1"/>
    </reaction>
</comment>
<keyword evidence="9 10" id="KW-0413">Isomerase</keyword>
<dbReference type="InterPro" id="IPR011060">
    <property type="entry name" value="RibuloseP-bd_barrel"/>
</dbReference>
<dbReference type="AlphaFoldDB" id="A0A174Z9U0"/>
<feature type="active site" description="Proton donor" evidence="10 12">
    <location>
        <position position="176"/>
    </location>
</feature>
<feature type="binding site" evidence="10 13">
    <location>
        <position position="176"/>
    </location>
    <ligand>
        <name>a divalent metal cation</name>
        <dbReference type="ChEBI" id="CHEBI:60240"/>
    </ligand>
</feature>
<comment type="similarity">
    <text evidence="6 10 11">Belongs to the ribulose-phosphate 3-epimerase family.</text>
</comment>
<evidence type="ECO:0000256" key="8">
    <source>
        <dbReference type="ARBA" id="ARBA00022723"/>
    </source>
</evidence>
<dbReference type="Pfam" id="PF00834">
    <property type="entry name" value="Ribul_P_3_epim"/>
    <property type="match status" value="1"/>
</dbReference>
<organism evidence="15 16">
    <name type="scientific">[Eubacterium] siraeum</name>
    <dbReference type="NCBI Taxonomy" id="39492"/>
    <lineage>
        <taxon>Bacteria</taxon>
        <taxon>Bacillati</taxon>
        <taxon>Bacillota</taxon>
        <taxon>Clostridia</taxon>
        <taxon>Eubacteriales</taxon>
        <taxon>Oscillospiraceae</taxon>
        <taxon>Oscillospiraceae incertae sedis</taxon>
    </lineage>
</organism>
<comment type="pathway">
    <text evidence="10">Carbohydrate degradation.</text>
</comment>
<dbReference type="EMBL" id="CZBY01000002">
    <property type="protein sequence ID" value="CUQ81819.1"/>
    <property type="molecule type" value="Genomic_DNA"/>
</dbReference>
<feature type="binding site" evidence="14">
    <location>
        <begin position="198"/>
        <end position="199"/>
    </location>
    <ligand>
        <name>substrate</name>
    </ligand>
</feature>
<evidence type="ECO:0000256" key="5">
    <source>
        <dbReference type="ARBA" id="ARBA00001954"/>
    </source>
</evidence>
<evidence type="ECO:0000256" key="3">
    <source>
        <dbReference type="ARBA" id="ARBA00001941"/>
    </source>
</evidence>
<proteinExistence type="inferred from homology"/>
<keyword evidence="8 10" id="KW-0479">Metal-binding</keyword>
<feature type="active site" description="Proton acceptor" evidence="10 12">
    <location>
        <position position="35"/>
    </location>
</feature>
<feature type="binding site" evidence="10 13">
    <location>
        <position position="33"/>
    </location>
    <ligand>
        <name>a divalent metal cation</name>
        <dbReference type="ChEBI" id="CHEBI:60240"/>
    </ligand>
</feature>
<comment type="cofactor">
    <cofactor evidence="3">
        <name>Co(2+)</name>
        <dbReference type="ChEBI" id="CHEBI:48828"/>
    </cofactor>
</comment>
<keyword evidence="13" id="KW-0464">Manganese</keyword>
<keyword evidence="13" id="KW-0170">Cobalt</keyword>
<dbReference type="GO" id="GO:0004750">
    <property type="term" value="F:D-ribulose-phosphate 3-epimerase activity"/>
    <property type="evidence" value="ECO:0007669"/>
    <property type="project" value="UniProtKB-UniRule"/>
</dbReference>
<comment type="cofactor">
    <cofactor evidence="2">
        <name>Mn(2+)</name>
        <dbReference type="ChEBI" id="CHEBI:29035"/>
    </cofactor>
</comment>
<evidence type="ECO:0000313" key="16">
    <source>
        <dbReference type="Proteomes" id="UP000095662"/>
    </source>
</evidence>
<feature type="binding site" evidence="10 14">
    <location>
        <position position="66"/>
    </location>
    <ligand>
        <name>substrate</name>
    </ligand>
</feature>
<evidence type="ECO:0000313" key="15">
    <source>
        <dbReference type="EMBL" id="CUQ81819.1"/>
    </source>
</evidence>
<gene>
    <name evidence="10 15" type="primary">rpe</name>
    <name evidence="15" type="ORF">ERS852540_00355</name>
</gene>
<evidence type="ECO:0000256" key="10">
    <source>
        <dbReference type="HAMAP-Rule" id="MF_02227"/>
    </source>
</evidence>
<dbReference type="Gene3D" id="3.20.20.70">
    <property type="entry name" value="Aldolase class I"/>
    <property type="match status" value="1"/>
</dbReference>
<dbReference type="OrthoDB" id="1645589at2"/>
<dbReference type="InterPro" id="IPR000056">
    <property type="entry name" value="Ribul_P_3_epim-like"/>
</dbReference>
<dbReference type="NCBIfam" id="TIGR01163">
    <property type="entry name" value="rpe"/>
    <property type="match status" value="1"/>
</dbReference>
<dbReference type="Proteomes" id="UP000095662">
    <property type="component" value="Unassembled WGS sequence"/>
</dbReference>
<evidence type="ECO:0000256" key="4">
    <source>
        <dbReference type="ARBA" id="ARBA00001947"/>
    </source>
</evidence>
<dbReference type="NCBIfam" id="NF004076">
    <property type="entry name" value="PRK05581.1-4"/>
    <property type="match status" value="1"/>
</dbReference>
<feature type="binding site" evidence="14">
    <location>
        <position position="178"/>
    </location>
    <ligand>
        <name>substrate</name>
    </ligand>
</feature>
<reference evidence="15 16" key="1">
    <citation type="submission" date="2015-09" db="EMBL/GenBank/DDBJ databases">
        <authorList>
            <consortium name="Pathogen Informatics"/>
        </authorList>
    </citation>
    <scope>NUCLEOTIDE SEQUENCE [LARGE SCALE GENOMIC DNA]</scope>
    <source>
        <strain evidence="15 16">2789STDY5834928</strain>
    </source>
</reference>
<dbReference type="SUPFAM" id="SSF51366">
    <property type="entry name" value="Ribulose-phoshate binding barrel"/>
    <property type="match status" value="1"/>
</dbReference>
<feature type="binding site" evidence="10 13">
    <location>
        <position position="66"/>
    </location>
    <ligand>
        <name>a divalent metal cation</name>
        <dbReference type="ChEBI" id="CHEBI:60240"/>
    </ligand>
</feature>
<dbReference type="PROSITE" id="PS01086">
    <property type="entry name" value="RIBUL_P_3_EPIMER_2"/>
    <property type="match status" value="1"/>
</dbReference>
<comment type="cofactor">
    <cofactor evidence="5">
        <name>Fe(2+)</name>
        <dbReference type="ChEBI" id="CHEBI:29033"/>
    </cofactor>
</comment>
<evidence type="ECO:0000256" key="13">
    <source>
        <dbReference type="PIRSR" id="PIRSR001461-2"/>
    </source>
</evidence>
<comment type="cofactor">
    <cofactor evidence="4">
        <name>Zn(2+)</name>
        <dbReference type="ChEBI" id="CHEBI:29105"/>
    </cofactor>
</comment>
<dbReference type="CDD" id="cd00429">
    <property type="entry name" value="RPE"/>
    <property type="match status" value="1"/>
</dbReference>
<dbReference type="InterPro" id="IPR026019">
    <property type="entry name" value="Ribul_P_3_epim"/>
</dbReference>
<protein>
    <recommendedName>
        <fullName evidence="7 10">Ribulose-phosphate 3-epimerase</fullName>
        <ecNumber evidence="7 10">5.1.3.1</ecNumber>
    </recommendedName>
</protein>
<evidence type="ECO:0000256" key="6">
    <source>
        <dbReference type="ARBA" id="ARBA00009541"/>
    </source>
</evidence>
<dbReference type="GO" id="GO:0019323">
    <property type="term" value="P:pentose catabolic process"/>
    <property type="evidence" value="ECO:0007669"/>
    <property type="project" value="UniProtKB-UniRule"/>
</dbReference>
<sequence length="215" mass="23568">MKNIISASMLASDLTNIEKEIRRTENAQIEWLHIDVMDGVFVDNITYGNNVVAAMRKVSNIYFDTHLMVTDPTNLIPLFALAGSNMLTIHLESKGDTTANLKYIKKSGMNAGLAIKPATDWKEVIPYLPLCDMVLVMTVEPGYGGQGFIPQCADKVAMLRKYCNENGFDKMNIQVDGGINTANAATVKDAGANVLVAGTYLFRAKDMREAADAIR</sequence>
<comment type="cofactor">
    <cofactor evidence="10 13">
        <name>a divalent metal cation</name>
        <dbReference type="ChEBI" id="CHEBI:60240"/>
    </cofactor>
    <text evidence="10 13">Binds 1 divalent metal cation per subunit.</text>
</comment>
<feature type="binding site" evidence="10">
    <location>
        <begin position="176"/>
        <end position="178"/>
    </location>
    <ligand>
        <name>substrate</name>
    </ligand>
</feature>
<evidence type="ECO:0000256" key="12">
    <source>
        <dbReference type="PIRSR" id="PIRSR001461-1"/>
    </source>
</evidence>
<dbReference type="GO" id="GO:0006098">
    <property type="term" value="P:pentose-phosphate shunt"/>
    <property type="evidence" value="ECO:0007669"/>
    <property type="project" value="UniProtKB-UniRule"/>
</dbReference>
<evidence type="ECO:0000256" key="11">
    <source>
        <dbReference type="PIRNR" id="PIRNR001461"/>
    </source>
</evidence>
<dbReference type="InterPro" id="IPR013785">
    <property type="entry name" value="Aldolase_TIM"/>
</dbReference>
<keyword evidence="10 11" id="KW-0119">Carbohydrate metabolism</keyword>
<dbReference type="STRING" id="39492.ERS852540_00355"/>
<feature type="binding site" evidence="10 13">
    <location>
        <position position="35"/>
    </location>
    <ligand>
        <name>a divalent metal cation</name>
        <dbReference type="ChEBI" id="CHEBI:60240"/>
    </ligand>
</feature>
<dbReference type="GO" id="GO:0005737">
    <property type="term" value="C:cytoplasm"/>
    <property type="evidence" value="ECO:0007669"/>
    <property type="project" value="UniProtKB-ARBA"/>
</dbReference>
<dbReference type="PANTHER" id="PTHR11749">
    <property type="entry name" value="RIBULOSE-5-PHOSPHATE-3-EPIMERASE"/>
    <property type="match status" value="1"/>
</dbReference>
<evidence type="ECO:0000256" key="2">
    <source>
        <dbReference type="ARBA" id="ARBA00001936"/>
    </source>
</evidence>
<feature type="binding site" evidence="10 14">
    <location>
        <position position="8"/>
    </location>
    <ligand>
        <name>substrate</name>
    </ligand>
</feature>
<dbReference type="PROSITE" id="PS01085">
    <property type="entry name" value="RIBUL_P_3_EPIMER_1"/>
    <property type="match status" value="1"/>
</dbReference>
<dbReference type="EC" id="5.1.3.1" evidence="7 10"/>
<dbReference type="HAMAP" id="MF_02227">
    <property type="entry name" value="RPE"/>
    <property type="match status" value="1"/>
</dbReference>
<keyword evidence="13" id="KW-0862">Zinc</keyword>
<evidence type="ECO:0000256" key="7">
    <source>
        <dbReference type="ARBA" id="ARBA00013188"/>
    </source>
</evidence>
<evidence type="ECO:0000256" key="9">
    <source>
        <dbReference type="ARBA" id="ARBA00023235"/>
    </source>
</evidence>
<name>A0A174Z9U0_9FIRM</name>
<evidence type="ECO:0000256" key="1">
    <source>
        <dbReference type="ARBA" id="ARBA00001782"/>
    </source>
</evidence>